<keyword evidence="2" id="KW-1185">Reference proteome</keyword>
<dbReference type="AlphaFoldDB" id="A0ABD1Q7B5"/>
<gene>
    <name evidence="1" type="ORF">Adt_40219</name>
</gene>
<evidence type="ECO:0000313" key="1">
    <source>
        <dbReference type="EMBL" id="KAL2472083.1"/>
    </source>
</evidence>
<protein>
    <submittedName>
        <fullName evidence="1">Uncharacterized protein</fullName>
    </submittedName>
</protein>
<proteinExistence type="predicted"/>
<dbReference type="Proteomes" id="UP001604336">
    <property type="component" value="Unassembled WGS sequence"/>
</dbReference>
<evidence type="ECO:0000313" key="2">
    <source>
        <dbReference type="Proteomes" id="UP001604336"/>
    </source>
</evidence>
<reference evidence="2" key="1">
    <citation type="submission" date="2024-07" db="EMBL/GenBank/DDBJ databases">
        <title>Two chromosome-level genome assemblies of Korean endemic species Abeliophyllum distichum and Forsythia ovata (Oleaceae).</title>
        <authorList>
            <person name="Jang H."/>
        </authorList>
    </citation>
    <scope>NUCLEOTIDE SEQUENCE [LARGE SCALE GENOMIC DNA]</scope>
</reference>
<dbReference type="EMBL" id="JBFOLK010000012">
    <property type="protein sequence ID" value="KAL2472083.1"/>
    <property type="molecule type" value="Genomic_DNA"/>
</dbReference>
<comment type="caution">
    <text evidence="1">The sequence shown here is derived from an EMBL/GenBank/DDBJ whole genome shotgun (WGS) entry which is preliminary data.</text>
</comment>
<accession>A0ABD1Q7B5</accession>
<organism evidence="1 2">
    <name type="scientific">Abeliophyllum distichum</name>
    <dbReference type="NCBI Taxonomy" id="126358"/>
    <lineage>
        <taxon>Eukaryota</taxon>
        <taxon>Viridiplantae</taxon>
        <taxon>Streptophyta</taxon>
        <taxon>Embryophyta</taxon>
        <taxon>Tracheophyta</taxon>
        <taxon>Spermatophyta</taxon>
        <taxon>Magnoliopsida</taxon>
        <taxon>eudicotyledons</taxon>
        <taxon>Gunneridae</taxon>
        <taxon>Pentapetalae</taxon>
        <taxon>asterids</taxon>
        <taxon>lamiids</taxon>
        <taxon>Lamiales</taxon>
        <taxon>Oleaceae</taxon>
        <taxon>Forsythieae</taxon>
        <taxon>Abeliophyllum</taxon>
    </lineage>
</organism>
<sequence length="195" mass="21149">MRHFYAKNKAIQISMSSLPAATLSPLPKRRGSDKPVIPHHVDHPSMLYYRYVIITCNHLTLQGVSPRCLALQPGTRSNCSLAPPLPPKSIASLLGLPTWDSDKLQLGSSLTSKENRLAAWPSHLGLNQTAAWLLPSLKEASPHCLALPLGTRPNCSLAPPFPRRSIALLLGSPTWNSAKLQLGSSLTSKENRLAA</sequence>
<name>A0ABD1Q7B5_9LAMI</name>